<dbReference type="Proteomes" id="UP000186819">
    <property type="component" value="Unassembled WGS sequence"/>
</dbReference>
<feature type="signal peptide" evidence="2">
    <location>
        <begin position="1"/>
        <end position="26"/>
    </location>
</feature>
<keyword evidence="2" id="KW-0732">Signal</keyword>
<dbReference type="OrthoDB" id="9180611at2"/>
<proteinExistence type="predicted"/>
<accession>A0A1N6WVU5</accession>
<reference evidence="4" key="1">
    <citation type="submission" date="2017-01" db="EMBL/GenBank/DDBJ databases">
        <authorList>
            <person name="Varghese N."/>
            <person name="Submissions S."/>
        </authorList>
    </citation>
    <scope>NUCLEOTIDE SEQUENCE [LARGE SCALE GENOMIC DNA]</scope>
    <source>
        <strain evidence="4">ATCC 51758</strain>
    </source>
</reference>
<feature type="chain" id="PRO_5013201578" evidence="2">
    <location>
        <begin position="27"/>
        <end position="187"/>
    </location>
</feature>
<name>A0A1N6WVU5_9RHOO</name>
<dbReference type="AlphaFoldDB" id="A0A1N6WVU5"/>
<dbReference type="GO" id="GO:0042597">
    <property type="term" value="C:periplasmic space"/>
    <property type="evidence" value="ECO:0007669"/>
    <property type="project" value="InterPro"/>
</dbReference>
<sequence length="187" mass="20325">MKNWMKNSLAAALVATIGMGASGAFAAPWGDCDGAHGGMHRMHRMDPAAMSEHMTRRLATLQTALSLKPEQAVAWEQLKSVMQDKAHRMSEHMQAMRSQERPKTALERMERMESFAKERLASMQDVRKATEALYAGLDATQKKTFDEQFPMFGPRGMGRGGKGSRMGPGRMGPGADMAPQGGPGSAS</sequence>
<dbReference type="EMBL" id="FTMD01000008">
    <property type="protein sequence ID" value="SIQ94131.1"/>
    <property type="molecule type" value="Genomic_DNA"/>
</dbReference>
<evidence type="ECO:0000313" key="3">
    <source>
        <dbReference type="EMBL" id="SIQ94131.1"/>
    </source>
</evidence>
<evidence type="ECO:0000256" key="2">
    <source>
        <dbReference type="SAM" id="SignalP"/>
    </source>
</evidence>
<dbReference type="STRING" id="34027.SAMN05421829_10892"/>
<keyword evidence="4" id="KW-1185">Reference proteome</keyword>
<gene>
    <name evidence="3" type="ORF">SAMN05421829_10892</name>
</gene>
<dbReference type="Pfam" id="PF07813">
    <property type="entry name" value="LTXXQ"/>
    <property type="match status" value="1"/>
</dbReference>
<feature type="compositionally biased region" description="Gly residues" evidence="1">
    <location>
        <begin position="155"/>
        <end position="172"/>
    </location>
</feature>
<dbReference type="InterPro" id="IPR012899">
    <property type="entry name" value="LTXXQ"/>
</dbReference>
<organism evidence="3 4">
    <name type="scientific">Aromatoleum tolulyticum</name>
    <dbReference type="NCBI Taxonomy" id="34027"/>
    <lineage>
        <taxon>Bacteria</taxon>
        <taxon>Pseudomonadati</taxon>
        <taxon>Pseudomonadota</taxon>
        <taxon>Betaproteobacteria</taxon>
        <taxon>Rhodocyclales</taxon>
        <taxon>Rhodocyclaceae</taxon>
        <taxon>Aromatoleum</taxon>
    </lineage>
</organism>
<evidence type="ECO:0000313" key="4">
    <source>
        <dbReference type="Proteomes" id="UP000186819"/>
    </source>
</evidence>
<feature type="region of interest" description="Disordered" evidence="1">
    <location>
        <begin position="148"/>
        <end position="187"/>
    </location>
</feature>
<protein>
    <submittedName>
        <fullName evidence="3">LTXXQ motif family protein</fullName>
    </submittedName>
</protein>
<evidence type="ECO:0000256" key="1">
    <source>
        <dbReference type="SAM" id="MobiDB-lite"/>
    </source>
</evidence>